<accession>A0A0A9H7T2</accession>
<reference evidence="2" key="2">
    <citation type="journal article" date="2015" name="Data Brief">
        <title>Shoot transcriptome of the giant reed, Arundo donax.</title>
        <authorList>
            <person name="Barrero R.A."/>
            <person name="Guerrero F.D."/>
            <person name="Moolhuijzen P."/>
            <person name="Goolsby J.A."/>
            <person name="Tidwell J."/>
            <person name="Bellgard S.E."/>
            <person name="Bellgard M.I."/>
        </authorList>
    </citation>
    <scope>NUCLEOTIDE SEQUENCE</scope>
    <source>
        <tissue evidence="2">Shoot tissue taken approximately 20 cm above the soil surface</tissue>
    </source>
</reference>
<organism evidence="2">
    <name type="scientific">Arundo donax</name>
    <name type="common">Giant reed</name>
    <name type="synonym">Donax arundinaceus</name>
    <dbReference type="NCBI Taxonomy" id="35708"/>
    <lineage>
        <taxon>Eukaryota</taxon>
        <taxon>Viridiplantae</taxon>
        <taxon>Streptophyta</taxon>
        <taxon>Embryophyta</taxon>
        <taxon>Tracheophyta</taxon>
        <taxon>Spermatophyta</taxon>
        <taxon>Magnoliopsida</taxon>
        <taxon>Liliopsida</taxon>
        <taxon>Poales</taxon>
        <taxon>Poaceae</taxon>
        <taxon>PACMAD clade</taxon>
        <taxon>Arundinoideae</taxon>
        <taxon>Arundineae</taxon>
        <taxon>Arundo</taxon>
    </lineage>
</organism>
<feature type="compositionally biased region" description="Polar residues" evidence="1">
    <location>
        <begin position="1"/>
        <end position="21"/>
    </location>
</feature>
<evidence type="ECO:0000256" key="1">
    <source>
        <dbReference type="SAM" id="MobiDB-lite"/>
    </source>
</evidence>
<proteinExistence type="predicted"/>
<dbReference type="EMBL" id="GBRH01166985">
    <property type="protein sequence ID" value="JAE30911.1"/>
    <property type="molecule type" value="Transcribed_RNA"/>
</dbReference>
<sequence length="271" mass="28895">MRGKTTSSASTPLQAFATSTTPKEDVPEPGLAAAAFLVINGDPSDVIVVAPTNCLTNCSSSDVSVLVSARVPSAVSTPPPTSTLITNTQSPMALSLMSLVHASLGAHQVLGEMPKGYSVFSSGNISMLASKSVFTAVLTSSMTTTALGVATFLKEPVLHNVTQITIYLGVVTITFAIKRRPKGDRVLRFDHHHGRHSVWMVGLLHDGVLVCSGSHHGNHLIQRRSWGSYTVFMEQSKALVEWQLLDLCCGIAPSNFCSRSSVVSSCRCWLQ</sequence>
<evidence type="ECO:0000313" key="2">
    <source>
        <dbReference type="EMBL" id="JAE30911.1"/>
    </source>
</evidence>
<reference evidence="2" key="1">
    <citation type="submission" date="2014-09" db="EMBL/GenBank/DDBJ databases">
        <authorList>
            <person name="Magalhaes I.L.F."/>
            <person name="Oliveira U."/>
            <person name="Santos F.R."/>
            <person name="Vidigal T.H.D.A."/>
            <person name="Brescovit A.D."/>
            <person name="Santos A.J."/>
        </authorList>
    </citation>
    <scope>NUCLEOTIDE SEQUENCE</scope>
    <source>
        <tissue evidence="2">Shoot tissue taken approximately 20 cm above the soil surface</tissue>
    </source>
</reference>
<feature type="region of interest" description="Disordered" evidence="1">
    <location>
        <begin position="1"/>
        <end position="26"/>
    </location>
</feature>
<protein>
    <submittedName>
        <fullName evidence="2">Uncharacterized protein</fullName>
    </submittedName>
</protein>
<dbReference type="AlphaFoldDB" id="A0A0A9H7T2"/>
<name>A0A0A9H7T2_ARUDO</name>